<dbReference type="AlphaFoldDB" id="A0AAQ4CW24"/>
<sequence>MIIKFNIFIKYKKYYNQSYFDRFIITIKFCLNFKAILDEVANI</sequence>
<evidence type="ECO:0000313" key="1">
    <source>
        <dbReference type="EMBL" id="BDC00006.1"/>
    </source>
</evidence>
<dbReference type="EMBL" id="AP025226">
    <property type="protein sequence ID" value="BDC00006.1"/>
    <property type="molecule type" value="Genomic_DNA"/>
</dbReference>
<protein>
    <submittedName>
        <fullName evidence="1">Uncharacterized protein</fullName>
    </submittedName>
</protein>
<organism evidence="1 2">
    <name type="scientific">Saccharolobus caldissimus</name>
    <dbReference type="NCBI Taxonomy" id="1702097"/>
    <lineage>
        <taxon>Archaea</taxon>
        <taxon>Thermoproteota</taxon>
        <taxon>Thermoprotei</taxon>
        <taxon>Sulfolobales</taxon>
        <taxon>Sulfolobaceae</taxon>
        <taxon>Saccharolobus</taxon>
    </lineage>
</organism>
<gene>
    <name evidence="1" type="ORF">SACC_30220</name>
</gene>
<reference evidence="1 2" key="1">
    <citation type="journal article" date="2022" name="Microbiol. Resour. Announc.">
        <title>Complete Genome Sequence of the Hyperthermophilic and Acidophilic Archaeon Saccharolobus caldissimus Strain HS-3T.</title>
        <authorList>
            <person name="Sakai H.D."/>
            <person name="Kurosawa N."/>
        </authorList>
    </citation>
    <scope>NUCLEOTIDE SEQUENCE [LARGE SCALE GENOMIC DNA]</scope>
    <source>
        <strain evidence="1 2">JCM32116</strain>
    </source>
</reference>
<evidence type="ECO:0000313" key="2">
    <source>
        <dbReference type="Proteomes" id="UP001319921"/>
    </source>
</evidence>
<dbReference type="Proteomes" id="UP001319921">
    <property type="component" value="Chromosome"/>
</dbReference>
<proteinExistence type="predicted"/>
<name>A0AAQ4CW24_9CREN</name>
<dbReference type="KEGG" id="scas:SACC_30220"/>
<accession>A0AAQ4CW24</accession>
<keyword evidence="2" id="KW-1185">Reference proteome</keyword>